<dbReference type="Proteomes" id="UP000326464">
    <property type="component" value="Unassembled WGS sequence"/>
</dbReference>
<evidence type="ECO:0000256" key="4">
    <source>
        <dbReference type="ARBA" id="ARBA00022692"/>
    </source>
</evidence>
<feature type="transmembrane region" description="Helical" evidence="7">
    <location>
        <begin position="61"/>
        <end position="78"/>
    </location>
</feature>
<feature type="transmembrane region" description="Helical" evidence="7">
    <location>
        <begin position="217"/>
        <end position="236"/>
    </location>
</feature>
<feature type="transmembrane region" description="Helical" evidence="7">
    <location>
        <begin position="90"/>
        <end position="111"/>
    </location>
</feature>
<feature type="domain" description="Cation/H+ exchanger transmembrane" evidence="8">
    <location>
        <begin position="15"/>
        <end position="373"/>
    </location>
</feature>
<comment type="caution">
    <text evidence="9">The sequence shown here is derived from an EMBL/GenBank/DDBJ whole genome shotgun (WGS) entry which is preliminary data.</text>
</comment>
<evidence type="ECO:0000313" key="10">
    <source>
        <dbReference type="Proteomes" id="UP000326464"/>
    </source>
</evidence>
<keyword evidence="4 7" id="KW-0812">Transmembrane</keyword>
<evidence type="ECO:0000256" key="3">
    <source>
        <dbReference type="ARBA" id="ARBA00022448"/>
    </source>
</evidence>
<dbReference type="PANTHER" id="PTHR42751">
    <property type="entry name" value="SODIUM/HYDROGEN EXCHANGER FAMILY/TRKA DOMAIN PROTEIN"/>
    <property type="match status" value="1"/>
</dbReference>
<dbReference type="InterPro" id="IPR038770">
    <property type="entry name" value="Na+/solute_symporter_sf"/>
</dbReference>
<feature type="transmembrane region" description="Helical" evidence="7">
    <location>
        <begin position="357"/>
        <end position="376"/>
    </location>
</feature>
<evidence type="ECO:0000256" key="2">
    <source>
        <dbReference type="ARBA" id="ARBA00005551"/>
    </source>
</evidence>
<gene>
    <name evidence="9" type="ORF">FNH21_13670</name>
</gene>
<accession>A0A7X1NRN5</accession>
<dbReference type="InterPro" id="IPR006153">
    <property type="entry name" value="Cation/H_exchanger_TM"/>
</dbReference>
<sequence length="396" mass="40705">MHTTALTLIELGAILLFLGILGRLAGRIGLSPIPLYLIGGLFFGQGGFIELEGVIEFSEVASEIGVVLLLLMLGLEYTAKELVTGLRQSWLAGIVDFLLNFTPGALVAVILGWGPVAALVMGGVTYISSSGIAAKVISDLGRLGNRETPTVLAILVFEDLAMAIYLPVLTAVLAGLSFAGGLGTVGISLLVVTLVLVIALRWGNVVSAVVDSTDREVFLLTLIGAALLVAGLASALQVSAAVGAFLLGIAISGATAENAARILEPLRDLFAAIFFVVFGLNTDPASIPPVLGFALGLALVTSATKIATGWWAAKRQGIGRLGRARAGTALVARGEFSIVIAGLAVASGAVIPELAALATTYVLLMAVLGPVLARLAEPAMELLDRAPKRRPRAVTA</sequence>
<feature type="transmembrane region" description="Helical" evidence="7">
    <location>
        <begin position="33"/>
        <end position="49"/>
    </location>
</feature>
<name>A0A7X1NRN5_9MICC</name>
<dbReference type="Gene3D" id="1.20.1530.20">
    <property type="match status" value="1"/>
</dbReference>
<evidence type="ECO:0000259" key="8">
    <source>
        <dbReference type="Pfam" id="PF00999"/>
    </source>
</evidence>
<keyword evidence="10" id="KW-1185">Reference proteome</keyword>
<feature type="transmembrane region" description="Helical" evidence="7">
    <location>
        <begin position="150"/>
        <end position="179"/>
    </location>
</feature>
<dbReference type="Pfam" id="PF00999">
    <property type="entry name" value="Na_H_Exchanger"/>
    <property type="match status" value="1"/>
</dbReference>
<dbReference type="PANTHER" id="PTHR42751:SF6">
    <property type="entry name" value="CONSERVED INTEGRAL MEMBRANE TRANSPORT PROTEIN-RELATED"/>
    <property type="match status" value="1"/>
</dbReference>
<feature type="transmembrane region" description="Helical" evidence="7">
    <location>
        <begin position="334"/>
        <end position="351"/>
    </location>
</feature>
<dbReference type="EMBL" id="VJXX01000005">
    <property type="protein sequence ID" value="MPY11751.1"/>
    <property type="molecule type" value="Genomic_DNA"/>
</dbReference>
<protein>
    <submittedName>
        <fullName evidence="9">Cation:proton antiporter</fullName>
    </submittedName>
</protein>
<organism evidence="9 10">
    <name type="scientific">Arthrobacter bussei</name>
    <dbReference type="NCBI Taxonomy" id="2594179"/>
    <lineage>
        <taxon>Bacteria</taxon>
        <taxon>Bacillati</taxon>
        <taxon>Actinomycetota</taxon>
        <taxon>Actinomycetes</taxon>
        <taxon>Micrococcales</taxon>
        <taxon>Micrococcaceae</taxon>
        <taxon>Arthrobacter</taxon>
    </lineage>
</organism>
<feature type="transmembrane region" description="Helical" evidence="7">
    <location>
        <begin position="185"/>
        <end position="205"/>
    </location>
</feature>
<evidence type="ECO:0000256" key="6">
    <source>
        <dbReference type="ARBA" id="ARBA00023136"/>
    </source>
</evidence>
<comment type="similarity">
    <text evidence="2">Belongs to the monovalent cation:proton antiporter 2 (CPA2) transporter (TC 2.A.37) family.</text>
</comment>
<dbReference type="GO" id="GO:0015297">
    <property type="term" value="F:antiporter activity"/>
    <property type="evidence" value="ECO:0007669"/>
    <property type="project" value="InterPro"/>
</dbReference>
<dbReference type="GO" id="GO:1902600">
    <property type="term" value="P:proton transmembrane transport"/>
    <property type="evidence" value="ECO:0007669"/>
    <property type="project" value="InterPro"/>
</dbReference>
<feature type="transmembrane region" description="Helical" evidence="7">
    <location>
        <begin position="6"/>
        <end position="26"/>
    </location>
</feature>
<feature type="transmembrane region" description="Helical" evidence="7">
    <location>
        <begin position="117"/>
        <end position="138"/>
    </location>
</feature>
<evidence type="ECO:0000256" key="5">
    <source>
        <dbReference type="ARBA" id="ARBA00022989"/>
    </source>
</evidence>
<keyword evidence="3" id="KW-0813">Transport</keyword>
<evidence type="ECO:0000256" key="7">
    <source>
        <dbReference type="SAM" id="Phobius"/>
    </source>
</evidence>
<dbReference type="RefSeq" id="WP_191931984.1">
    <property type="nucleotide sequence ID" value="NZ_VJXX01000005.1"/>
</dbReference>
<keyword evidence="5 7" id="KW-1133">Transmembrane helix</keyword>
<evidence type="ECO:0000313" key="9">
    <source>
        <dbReference type="EMBL" id="MPY11751.1"/>
    </source>
</evidence>
<dbReference type="AlphaFoldDB" id="A0A7X1NRN5"/>
<comment type="subcellular location">
    <subcellularLocation>
        <location evidence="1">Membrane</location>
        <topology evidence="1">Multi-pass membrane protein</topology>
    </subcellularLocation>
</comment>
<evidence type="ECO:0000256" key="1">
    <source>
        <dbReference type="ARBA" id="ARBA00004141"/>
    </source>
</evidence>
<proteinExistence type="inferred from homology"/>
<keyword evidence="6 7" id="KW-0472">Membrane</keyword>
<dbReference type="GO" id="GO:0016020">
    <property type="term" value="C:membrane"/>
    <property type="evidence" value="ECO:0007669"/>
    <property type="project" value="UniProtKB-SubCell"/>
</dbReference>
<reference evidence="10" key="1">
    <citation type="submission" date="2019-07" db="EMBL/GenBank/DDBJ databases">
        <title>Arthrobacter KR32 sp. nov., isolated from mountain cheese made of cows milk.</title>
        <authorList>
            <person name="Flegler A."/>
        </authorList>
    </citation>
    <scope>NUCLEOTIDE SEQUENCE [LARGE SCALE GENOMIC DNA]</scope>
    <source>
        <strain evidence="10">KR32</strain>
    </source>
</reference>
<feature type="transmembrane region" description="Helical" evidence="7">
    <location>
        <begin position="293"/>
        <end position="313"/>
    </location>
</feature>